<feature type="transmembrane region" description="Helical" evidence="17">
    <location>
        <begin position="210"/>
        <end position="231"/>
    </location>
</feature>
<dbReference type="Gene3D" id="3.40.50.2300">
    <property type="match status" value="1"/>
</dbReference>
<evidence type="ECO:0000256" key="2">
    <source>
        <dbReference type="ARBA" id="ARBA00004429"/>
    </source>
</evidence>
<dbReference type="GO" id="GO:0008982">
    <property type="term" value="F:protein-N(PI)-phosphohistidine-sugar phosphotransferase activity"/>
    <property type="evidence" value="ECO:0007669"/>
    <property type="project" value="InterPro"/>
</dbReference>
<reference evidence="20" key="2">
    <citation type="submission" date="2020-09" db="EMBL/GenBank/DDBJ databases">
        <authorList>
            <person name="Sun Q."/>
            <person name="Zhou Y."/>
        </authorList>
    </citation>
    <scope>NUCLEOTIDE SEQUENCE</scope>
    <source>
        <strain evidence="20">CGMCC 1.12987</strain>
    </source>
</reference>
<dbReference type="InterPro" id="IPR036095">
    <property type="entry name" value="PTS_EIIB-like_sf"/>
</dbReference>
<protein>
    <recommendedName>
        <fullName evidence="3">Mannitol-specific phosphotransferase enzyme IIA component</fullName>
    </recommendedName>
    <alternativeName>
        <fullName evidence="15">EIIA</fullName>
    </alternativeName>
    <alternativeName>
        <fullName evidence="16">EIII</fullName>
    </alternativeName>
    <alternativeName>
        <fullName evidence="14">PTS system mannitol-specific EIIA component</fullName>
    </alternativeName>
</protein>
<comment type="caution">
    <text evidence="20">The sequence shown here is derived from an EMBL/GenBank/DDBJ whole genome shotgun (WGS) entry which is preliminary data.</text>
</comment>
<keyword evidence="4" id="KW-0813">Transport</keyword>
<dbReference type="PANTHER" id="PTHR30181:SF2">
    <property type="entry name" value="PTS SYSTEM MANNITOL-SPECIFIC EIICBA COMPONENT"/>
    <property type="match status" value="1"/>
</dbReference>
<comment type="function">
    <text evidence="1">The phosphoenolpyruvate-dependent sugar phosphotransferase system (sugar PTS), a major carbohydrate active transport system, catalyzes the phosphorylation of incoming sugar substrates concomitantly with their translocation across the cell membrane. The enzyme II CmtAB PTS system is involved in D-mannitol transport.</text>
</comment>
<dbReference type="InterPro" id="IPR013014">
    <property type="entry name" value="PTS_EIIC_2"/>
</dbReference>
<keyword evidence="9" id="KW-0598">Phosphotransferase system</keyword>
<comment type="subcellular location">
    <subcellularLocation>
        <location evidence="2">Cell inner membrane</location>
        <topology evidence="2">Multi-pass membrane protein</topology>
    </subcellularLocation>
</comment>
<keyword evidence="21" id="KW-1185">Reference proteome</keyword>
<feature type="transmembrane region" description="Helical" evidence="17">
    <location>
        <begin position="44"/>
        <end position="63"/>
    </location>
</feature>
<evidence type="ECO:0000256" key="1">
    <source>
        <dbReference type="ARBA" id="ARBA00002434"/>
    </source>
</evidence>
<dbReference type="Gene3D" id="3.40.930.10">
    <property type="entry name" value="Mannitol-specific EII, Chain A"/>
    <property type="match status" value="1"/>
</dbReference>
<feature type="transmembrane region" description="Helical" evidence="17">
    <location>
        <begin position="70"/>
        <end position="87"/>
    </location>
</feature>
<dbReference type="InterPro" id="IPR016152">
    <property type="entry name" value="PTrfase/Anion_transptr"/>
</dbReference>
<keyword evidence="13 17" id="KW-0472">Membrane</keyword>
<dbReference type="CDD" id="cd00211">
    <property type="entry name" value="PTS_IIA_fru"/>
    <property type="match status" value="1"/>
</dbReference>
<evidence type="ECO:0000259" key="19">
    <source>
        <dbReference type="PROSITE" id="PS51104"/>
    </source>
</evidence>
<feature type="domain" description="PTS EIIC type-2" evidence="19">
    <location>
        <begin position="7"/>
        <end position="328"/>
    </location>
</feature>
<evidence type="ECO:0000256" key="12">
    <source>
        <dbReference type="ARBA" id="ARBA00022989"/>
    </source>
</evidence>
<accession>A0A917FZX6</accession>
<evidence type="ECO:0000256" key="3">
    <source>
        <dbReference type="ARBA" id="ARBA00014783"/>
    </source>
</evidence>
<dbReference type="Pfam" id="PF02378">
    <property type="entry name" value="PTS_EIIC"/>
    <property type="match status" value="1"/>
</dbReference>
<name>A0A917FZX6_9BACL</name>
<keyword evidence="10 17" id="KW-0812">Transmembrane</keyword>
<dbReference type="GO" id="GO:0005886">
    <property type="term" value="C:plasma membrane"/>
    <property type="evidence" value="ECO:0007669"/>
    <property type="project" value="UniProtKB-SubCell"/>
</dbReference>
<evidence type="ECO:0000256" key="16">
    <source>
        <dbReference type="ARBA" id="ARBA00030962"/>
    </source>
</evidence>
<keyword evidence="12 17" id="KW-1133">Transmembrane helix</keyword>
<dbReference type="Pfam" id="PF00359">
    <property type="entry name" value="PTS_EIIA_2"/>
    <property type="match status" value="1"/>
</dbReference>
<feature type="transmembrane region" description="Helical" evidence="17">
    <location>
        <begin position="309"/>
        <end position="335"/>
    </location>
</feature>
<keyword evidence="11" id="KW-0418">Kinase</keyword>
<evidence type="ECO:0000256" key="6">
    <source>
        <dbReference type="ARBA" id="ARBA00022553"/>
    </source>
</evidence>
<dbReference type="RefSeq" id="WP_188532462.1">
    <property type="nucleotide sequence ID" value="NZ_BMGR01000012.1"/>
</dbReference>
<evidence type="ECO:0000256" key="15">
    <source>
        <dbReference type="ARBA" id="ARBA00030956"/>
    </source>
</evidence>
<dbReference type="GO" id="GO:0090563">
    <property type="term" value="F:protein-phosphocysteine-sugar phosphotransferase activity"/>
    <property type="evidence" value="ECO:0007669"/>
    <property type="project" value="TreeGrafter"/>
</dbReference>
<sequence>MKLLDRCGRFLSAVVFQNIAALFAVGVVRILFSPAGWFPRPELYEVVNPMMTYLVPILFAYTGGRMVGDTRGGVIAAFVTICLVVGSDQEYTMLLPALAAGPAVGWLVRKVDKGLESRIPTGFELLIHNAVAAVIGVAIGFLFYLYVGPAMSYAIHGTLKGTEYLLGTGLLPLLAFIIEPSKVLFFNNVINHGILEPLGMNKLQITDTSIFFLLESNPGPGFGMLLALYVWSKRPARAELKTAMTIQFLGGLHEVYFPYALMRPYLIIPLILGGLSANAIFHWFNAGLVATPSPGSIFVVMAMTPKHNYLEVLCGISASALVSFFSSYILLNIIAKKQEPAKDAKQKLEPRIENDRWIENVVFACDGGMASSAMCAARLKKMLSQEAIHHVTVVYTAVDRIPEDADLVIAQQHLEERTIKTAPLAEYLFVPSLIEPELYTNIVKRINSEGKQEYGATSPKKEEGVSLEEWPPIQEGFLISEEQILIDQQASDKWEAIEIAGRQLVSLGMVTEQYIEEMKAREALQSTWIGYDAAIPHGLNSDSEAILRTGFVLVRLNKPITFGDGESVRLVIAVCGKGQEQLKAISRLAFILEEPKLREPLLALGSSSEIAAFIEKEI</sequence>
<dbReference type="EMBL" id="BMGR01000012">
    <property type="protein sequence ID" value="GGG15957.1"/>
    <property type="molecule type" value="Genomic_DNA"/>
</dbReference>
<evidence type="ECO:0000256" key="10">
    <source>
        <dbReference type="ARBA" id="ARBA00022692"/>
    </source>
</evidence>
<evidence type="ECO:0000256" key="14">
    <source>
        <dbReference type="ARBA" id="ARBA00029908"/>
    </source>
</evidence>
<keyword evidence="6" id="KW-0597">Phosphoprotein</keyword>
<dbReference type="AlphaFoldDB" id="A0A917FZX6"/>
<gene>
    <name evidence="20" type="primary">mtlA</name>
    <name evidence="20" type="ORF">GCM10010916_36120</name>
</gene>
<organism evidence="20 21">
    <name type="scientific">Paenibacillus abyssi</name>
    <dbReference type="NCBI Taxonomy" id="1340531"/>
    <lineage>
        <taxon>Bacteria</taxon>
        <taxon>Bacillati</taxon>
        <taxon>Bacillota</taxon>
        <taxon>Bacilli</taxon>
        <taxon>Bacillales</taxon>
        <taxon>Paenibacillaceae</taxon>
        <taxon>Paenibacillus</taxon>
    </lineage>
</organism>
<evidence type="ECO:0000256" key="13">
    <source>
        <dbReference type="ARBA" id="ARBA00023136"/>
    </source>
</evidence>
<dbReference type="InterPro" id="IPR050893">
    <property type="entry name" value="Sugar_PTS"/>
</dbReference>
<reference evidence="20" key="1">
    <citation type="journal article" date="2014" name="Int. J. Syst. Evol. Microbiol.">
        <title>Complete genome sequence of Corynebacterium casei LMG S-19264T (=DSM 44701T), isolated from a smear-ripened cheese.</title>
        <authorList>
            <consortium name="US DOE Joint Genome Institute (JGI-PGF)"/>
            <person name="Walter F."/>
            <person name="Albersmeier A."/>
            <person name="Kalinowski J."/>
            <person name="Ruckert C."/>
        </authorList>
    </citation>
    <scope>NUCLEOTIDE SEQUENCE</scope>
    <source>
        <strain evidence="20">CGMCC 1.12987</strain>
    </source>
</reference>
<dbReference type="GO" id="GO:0016301">
    <property type="term" value="F:kinase activity"/>
    <property type="evidence" value="ECO:0007669"/>
    <property type="project" value="UniProtKB-KW"/>
</dbReference>
<evidence type="ECO:0000256" key="9">
    <source>
        <dbReference type="ARBA" id="ARBA00022683"/>
    </source>
</evidence>
<dbReference type="InterPro" id="IPR002178">
    <property type="entry name" value="PTS_EIIA_type-2_dom"/>
</dbReference>
<dbReference type="PANTHER" id="PTHR30181">
    <property type="entry name" value="MANNITOL PERMEASE IIC COMPONENT"/>
    <property type="match status" value="1"/>
</dbReference>
<evidence type="ECO:0000256" key="8">
    <source>
        <dbReference type="ARBA" id="ARBA00022679"/>
    </source>
</evidence>
<feature type="transmembrane region" description="Helical" evidence="17">
    <location>
        <begin position="123"/>
        <end position="147"/>
    </location>
</feature>
<evidence type="ECO:0000256" key="11">
    <source>
        <dbReference type="ARBA" id="ARBA00022777"/>
    </source>
</evidence>
<proteinExistence type="predicted"/>
<dbReference type="InterPro" id="IPR003352">
    <property type="entry name" value="PTS_EIIC"/>
</dbReference>
<keyword evidence="7" id="KW-0762">Sugar transport</keyword>
<dbReference type="PROSITE" id="PS51094">
    <property type="entry name" value="PTS_EIIA_TYPE_2"/>
    <property type="match status" value="1"/>
</dbReference>
<dbReference type="PROSITE" id="PS51104">
    <property type="entry name" value="PTS_EIIC_TYPE_2"/>
    <property type="match status" value="1"/>
</dbReference>
<dbReference type="SUPFAM" id="SSF52794">
    <property type="entry name" value="PTS system IIB component-like"/>
    <property type="match status" value="1"/>
</dbReference>
<keyword evidence="5" id="KW-1003">Cell membrane</keyword>
<dbReference type="SUPFAM" id="SSF55804">
    <property type="entry name" value="Phoshotransferase/anion transport protein"/>
    <property type="match status" value="1"/>
</dbReference>
<evidence type="ECO:0000256" key="17">
    <source>
        <dbReference type="SAM" id="Phobius"/>
    </source>
</evidence>
<feature type="transmembrane region" description="Helical" evidence="17">
    <location>
        <begin position="12"/>
        <end position="32"/>
    </location>
</feature>
<dbReference type="Pfam" id="PF02302">
    <property type="entry name" value="PTS_IIB"/>
    <property type="match status" value="1"/>
</dbReference>
<evidence type="ECO:0000256" key="5">
    <source>
        <dbReference type="ARBA" id="ARBA00022475"/>
    </source>
</evidence>
<evidence type="ECO:0000259" key="18">
    <source>
        <dbReference type="PROSITE" id="PS51094"/>
    </source>
</evidence>
<evidence type="ECO:0000313" key="21">
    <source>
        <dbReference type="Proteomes" id="UP000644756"/>
    </source>
</evidence>
<dbReference type="GO" id="GO:0009401">
    <property type="term" value="P:phosphoenolpyruvate-dependent sugar phosphotransferase system"/>
    <property type="evidence" value="ECO:0007669"/>
    <property type="project" value="UniProtKB-KW"/>
</dbReference>
<keyword evidence="8" id="KW-0808">Transferase</keyword>
<dbReference type="Proteomes" id="UP000644756">
    <property type="component" value="Unassembled WGS sequence"/>
</dbReference>
<dbReference type="InterPro" id="IPR003501">
    <property type="entry name" value="PTS_EIIB_2/3"/>
</dbReference>
<evidence type="ECO:0000256" key="7">
    <source>
        <dbReference type="ARBA" id="ARBA00022597"/>
    </source>
</evidence>
<feature type="domain" description="PTS EIIA type-2" evidence="18">
    <location>
        <begin position="477"/>
        <end position="617"/>
    </location>
</feature>
<evidence type="ECO:0000256" key="4">
    <source>
        <dbReference type="ARBA" id="ARBA00022448"/>
    </source>
</evidence>
<evidence type="ECO:0000313" key="20">
    <source>
        <dbReference type="EMBL" id="GGG15957.1"/>
    </source>
</evidence>